<feature type="non-terminal residue" evidence="1">
    <location>
        <position position="249"/>
    </location>
</feature>
<accession>X1EZ43</accession>
<dbReference type="PANTHER" id="PTHR34934:SF1">
    <property type="entry name" value="FLAVIN-DEPENDENT THYMIDYLATE SYNTHASE"/>
    <property type="match status" value="1"/>
</dbReference>
<dbReference type="GO" id="GO:0070402">
    <property type="term" value="F:NADPH binding"/>
    <property type="evidence" value="ECO:0007669"/>
    <property type="project" value="TreeGrafter"/>
</dbReference>
<dbReference type="AlphaFoldDB" id="X1EZ43"/>
<dbReference type="PANTHER" id="PTHR34934">
    <property type="entry name" value="FLAVIN-DEPENDENT THYMIDYLATE SYNTHASE"/>
    <property type="match status" value="1"/>
</dbReference>
<dbReference type="PROSITE" id="PS51331">
    <property type="entry name" value="THYX"/>
    <property type="match status" value="1"/>
</dbReference>
<dbReference type="GO" id="GO:0050797">
    <property type="term" value="F:thymidylate synthase (FAD) activity"/>
    <property type="evidence" value="ECO:0007669"/>
    <property type="project" value="InterPro"/>
</dbReference>
<dbReference type="PROSITE" id="PS51257">
    <property type="entry name" value="PROKAR_LIPOPROTEIN"/>
    <property type="match status" value="1"/>
</dbReference>
<dbReference type="InterPro" id="IPR003669">
    <property type="entry name" value="Thymidylate_synthase_ThyX"/>
</dbReference>
<dbReference type="Gene3D" id="3.30.1360.170">
    <property type="match status" value="1"/>
</dbReference>
<dbReference type="SUPFAM" id="SSF69796">
    <property type="entry name" value="Thymidylate synthase-complementing protein Thy1"/>
    <property type="match status" value="1"/>
</dbReference>
<evidence type="ECO:0000313" key="1">
    <source>
        <dbReference type="EMBL" id="GAH38656.1"/>
    </source>
</evidence>
<dbReference type="GO" id="GO:0050660">
    <property type="term" value="F:flavin adenine dinucleotide binding"/>
    <property type="evidence" value="ECO:0007669"/>
    <property type="project" value="InterPro"/>
</dbReference>
<reference evidence="1" key="1">
    <citation type="journal article" date="2014" name="Front. Microbiol.">
        <title>High frequency of phylogenetically diverse reductive dehalogenase-homologous genes in deep subseafloor sedimentary metagenomes.</title>
        <authorList>
            <person name="Kawai M."/>
            <person name="Futagami T."/>
            <person name="Toyoda A."/>
            <person name="Takaki Y."/>
            <person name="Nishi S."/>
            <person name="Hori S."/>
            <person name="Arai W."/>
            <person name="Tsubouchi T."/>
            <person name="Morono Y."/>
            <person name="Uchiyama I."/>
            <person name="Ito T."/>
            <person name="Fujiyama A."/>
            <person name="Inagaki F."/>
            <person name="Takami H."/>
        </authorList>
    </citation>
    <scope>NUCLEOTIDE SEQUENCE</scope>
    <source>
        <strain evidence="1">Expedition CK06-06</strain>
    </source>
</reference>
<gene>
    <name evidence="1" type="ORF">S03H2_16156</name>
</gene>
<dbReference type="InterPro" id="IPR036098">
    <property type="entry name" value="Thymidylate_synthase_ThyX_sf"/>
</dbReference>
<dbReference type="EMBL" id="BARU01008242">
    <property type="protein sequence ID" value="GAH38656.1"/>
    <property type="molecule type" value="Genomic_DNA"/>
</dbReference>
<organism evidence="1">
    <name type="scientific">marine sediment metagenome</name>
    <dbReference type="NCBI Taxonomy" id="412755"/>
    <lineage>
        <taxon>unclassified sequences</taxon>
        <taxon>metagenomes</taxon>
        <taxon>ecological metagenomes</taxon>
    </lineage>
</organism>
<protein>
    <recommendedName>
        <fullName evidence="2">Thymidylate synthase (FAD)</fullName>
    </recommendedName>
</protein>
<dbReference type="GO" id="GO:0006231">
    <property type="term" value="P:dTMP biosynthetic process"/>
    <property type="evidence" value="ECO:0007669"/>
    <property type="project" value="InterPro"/>
</dbReference>
<dbReference type="Pfam" id="PF02511">
    <property type="entry name" value="Thy1"/>
    <property type="match status" value="1"/>
</dbReference>
<dbReference type="CDD" id="cd20175">
    <property type="entry name" value="ThyX"/>
    <property type="match status" value="1"/>
</dbReference>
<evidence type="ECO:0008006" key="2">
    <source>
        <dbReference type="Google" id="ProtNLM"/>
    </source>
</evidence>
<sequence>MNEFKVRLLGYTDNPQSLSVAGALSCFEEKSSNVVLNELNAMSPEARRKKEKGVLKNSFGRGHGAVGDQNYFIFSIENLPRVATLFLCAPEHLSHLQQSLRRATASRGFYLSEQIKKSDPHRTVERSLSNAFELYEKMKEAGIPGEDARFILPLYTKTNIQTGGNARELCHLWSMAQEPGVPSIVKEVVEEMINQAREVAPYLFEDFGFNYEKIAWRPAPFLFAQENKGMKKIAEEAGHKKVVLISSDT</sequence>
<name>X1EZ43_9ZZZZ</name>
<proteinExistence type="predicted"/>
<dbReference type="GO" id="GO:0004799">
    <property type="term" value="F:thymidylate synthase activity"/>
    <property type="evidence" value="ECO:0007669"/>
    <property type="project" value="TreeGrafter"/>
</dbReference>
<comment type="caution">
    <text evidence="1">The sequence shown here is derived from an EMBL/GenBank/DDBJ whole genome shotgun (WGS) entry which is preliminary data.</text>
</comment>